<feature type="transmembrane region" description="Helical" evidence="6">
    <location>
        <begin position="607"/>
        <end position="625"/>
    </location>
</feature>
<dbReference type="InterPro" id="IPR036259">
    <property type="entry name" value="MFS_trans_sf"/>
</dbReference>
<evidence type="ECO:0000256" key="5">
    <source>
        <dbReference type="ARBA" id="ARBA00023136"/>
    </source>
</evidence>
<feature type="transmembrane region" description="Helical" evidence="6">
    <location>
        <begin position="445"/>
        <end position="463"/>
    </location>
</feature>
<feature type="transmembrane region" description="Helical" evidence="6">
    <location>
        <begin position="908"/>
        <end position="930"/>
    </location>
</feature>
<feature type="transmembrane region" description="Helical" evidence="6">
    <location>
        <begin position="21"/>
        <end position="38"/>
    </location>
</feature>
<evidence type="ECO:0000256" key="1">
    <source>
        <dbReference type="ARBA" id="ARBA00004141"/>
    </source>
</evidence>
<feature type="transmembrane region" description="Helical" evidence="6">
    <location>
        <begin position="966"/>
        <end position="986"/>
    </location>
</feature>
<feature type="transmembrane region" description="Helical" evidence="6">
    <location>
        <begin position="727"/>
        <end position="747"/>
    </location>
</feature>
<dbReference type="Proteomes" id="UP000053268">
    <property type="component" value="Unassembled WGS sequence"/>
</dbReference>
<feature type="transmembrane region" description="Helical" evidence="6">
    <location>
        <begin position="942"/>
        <end position="960"/>
    </location>
</feature>
<feature type="transmembrane region" description="Helical" evidence="6">
    <location>
        <begin position="820"/>
        <end position="842"/>
    </location>
</feature>
<dbReference type="GO" id="GO:0006937">
    <property type="term" value="P:regulation of muscle contraction"/>
    <property type="evidence" value="ECO:0007669"/>
    <property type="project" value="TreeGrafter"/>
</dbReference>
<feature type="transmembrane region" description="Helical" evidence="6">
    <location>
        <begin position="469"/>
        <end position="486"/>
    </location>
</feature>
<keyword evidence="4 6" id="KW-1133">Transmembrane helix</keyword>
<dbReference type="PANTHER" id="PTHR19444">
    <property type="entry name" value="UNC-93 RELATED"/>
    <property type="match status" value="1"/>
</dbReference>
<dbReference type="SUPFAM" id="SSF103473">
    <property type="entry name" value="MFS general substrate transporter"/>
    <property type="match status" value="2"/>
</dbReference>
<sequence>MSKKQASEFKSNETWRILKNVVIISIAFMVQFTAYSLLRDDVISRILIVLNLVECSAWADERRDLSEVVGGNLSLPEIGAANLQSSINAEAGLGTASLAAVYAGLIFSNIFLPVIVIKWLGTKWAMAISFVTYMPYIAAQLLPRFWTLIPAGLFVGFGGGPLWCSKCTYLSVVSEAHSKISNISAEALLTRFLGLFFMIFQLNQVWGNLISSLVLTSGDNEAAVTALNESLIPELCGANFLPSADAGEALQPQPPEKIQMIVGIYLACMAGAALIVAVGVDSMKRYDSGRSGSGSGLSGMALLVVTLKLLIEPNQLMLVIINVFIGLQQAFFGADFTAAFVSCAIGTGTVGFVMMTYGVADAVGCVVTGYIAKVTGRLPLLCTAAIVQAGLFVSILTWRPHPSEEYVLYVIAILWGLCDSVWIVQINAYYGILFPGREEAAFSNFRLWESVGYIIAYVISPYLRTRAKTYLLIVMMIIGIALYFVVEYRDRRAKKNEGKHRDATCTYLRRNSKKCVKSTNPHWASVVDYGLVTLNLGYLWDAQEKEGFLRYASYPLPSINWDRGIGQYGVYPCNDRVFPSYKNSSTMPISSPAVFGSNEKWRINRNILVLGFAFMVQFTAFHGAANLQSSVNSDAGAGTFTLAAIYFSLILSNIFLPAIVIKWLGCKWTVALSFIAYMPFIAAQFYPKLYTLVPAGLMVGFGGGPLWCAKCTYLAVVAEPYAKLSGVSADVLVVRFFGLFFMFYQMAQIWGNLVSSAILSSSLGETVTYPNDTLVTSTSDLVTNVSIPTVDFGATCGVNFCSGSTGHENTNLEPPSPLKIQVIAAVYLACMASAVILVFVGVDSLKRYSGDRVGASKGKSGLVLLAVTLRQLRHRYQLLLLPVIGYIGAEQAFMAADFTQAFVGCAYGISNIGFVMICFGVFNAVAAPLAGAVVKITGRYPVMLTALVLNLCLISALLLWRPSPDQWLVFFVLAAIWGAADAVWLVQVNALSGILFPGDEEAAFSNFRLWESTGSVLSYASAPYLCVRTRLYVLLGLLILGFSGYTVIEVMEYKVKKTHHHERNFELVAEKNDRE</sequence>
<evidence type="ECO:0000256" key="3">
    <source>
        <dbReference type="ARBA" id="ARBA00022692"/>
    </source>
</evidence>
<evidence type="ECO:0000256" key="4">
    <source>
        <dbReference type="ARBA" id="ARBA00022989"/>
    </source>
</evidence>
<dbReference type="PANTHER" id="PTHR19444:SF50">
    <property type="match status" value="1"/>
</dbReference>
<dbReference type="Pfam" id="PF05978">
    <property type="entry name" value="UNC-93"/>
    <property type="match status" value="2"/>
</dbReference>
<feature type="transmembrane region" description="Helical" evidence="6">
    <location>
        <begin position="692"/>
        <end position="715"/>
    </location>
</feature>
<feature type="transmembrane region" description="Helical" evidence="6">
    <location>
        <begin position="260"/>
        <end position="280"/>
    </location>
</feature>
<proteinExistence type="inferred from homology"/>
<dbReference type="EMBL" id="KQ459595">
    <property type="protein sequence ID" value="KPI95670.1"/>
    <property type="molecule type" value="Genomic_DNA"/>
</dbReference>
<dbReference type="GO" id="GO:0015459">
    <property type="term" value="F:potassium channel regulator activity"/>
    <property type="evidence" value="ECO:0007669"/>
    <property type="project" value="TreeGrafter"/>
</dbReference>
<keyword evidence="3 6" id="KW-0812">Transmembrane</keyword>
<evidence type="ECO:0000256" key="2">
    <source>
        <dbReference type="ARBA" id="ARBA00009172"/>
    </source>
</evidence>
<gene>
    <name evidence="7" type="ORF">RR46_11383</name>
</gene>
<accession>A0A194PX02</accession>
<keyword evidence="5 6" id="KW-0472">Membrane</keyword>
<feature type="transmembrane region" description="Helical" evidence="6">
    <location>
        <begin position="406"/>
        <end position="433"/>
    </location>
</feature>
<dbReference type="STRING" id="66420.A0A194PX02"/>
<feature type="transmembrane region" description="Helical" evidence="6">
    <location>
        <begin position="99"/>
        <end position="120"/>
    </location>
</feature>
<feature type="transmembrane region" description="Helical" evidence="6">
    <location>
        <begin position="141"/>
        <end position="163"/>
    </location>
</feature>
<dbReference type="Gene3D" id="1.20.1250.20">
    <property type="entry name" value="MFS general substrate transporter like domains"/>
    <property type="match status" value="2"/>
</dbReference>
<feature type="transmembrane region" description="Helical" evidence="6">
    <location>
        <begin position="637"/>
        <end position="656"/>
    </location>
</feature>
<comment type="similarity">
    <text evidence="2">Belongs to the unc-93 family.</text>
</comment>
<dbReference type="InterPro" id="IPR010291">
    <property type="entry name" value="Ion_channel_UNC-93"/>
</dbReference>
<feature type="transmembrane region" description="Helical" evidence="6">
    <location>
        <begin position="378"/>
        <end position="400"/>
    </location>
</feature>
<evidence type="ECO:0000313" key="7">
    <source>
        <dbReference type="EMBL" id="KPI95670.1"/>
    </source>
</evidence>
<evidence type="ECO:0000256" key="6">
    <source>
        <dbReference type="SAM" id="Phobius"/>
    </source>
</evidence>
<name>A0A194PX02_PAPXU</name>
<dbReference type="AlphaFoldDB" id="A0A194PX02"/>
<dbReference type="InterPro" id="IPR051951">
    <property type="entry name" value="UNC-93_regulatory"/>
</dbReference>
<comment type="subcellular location">
    <subcellularLocation>
        <location evidence="1">Membrane</location>
        <topology evidence="1">Multi-pass membrane protein</topology>
    </subcellularLocation>
</comment>
<dbReference type="GO" id="GO:0055120">
    <property type="term" value="C:striated muscle dense body"/>
    <property type="evidence" value="ECO:0007669"/>
    <property type="project" value="TreeGrafter"/>
</dbReference>
<organism evidence="7 8">
    <name type="scientific">Papilio xuthus</name>
    <name type="common">Asian swallowtail butterfly</name>
    <dbReference type="NCBI Taxonomy" id="66420"/>
    <lineage>
        <taxon>Eukaryota</taxon>
        <taxon>Metazoa</taxon>
        <taxon>Ecdysozoa</taxon>
        <taxon>Arthropoda</taxon>
        <taxon>Hexapoda</taxon>
        <taxon>Insecta</taxon>
        <taxon>Pterygota</taxon>
        <taxon>Neoptera</taxon>
        <taxon>Endopterygota</taxon>
        <taxon>Lepidoptera</taxon>
        <taxon>Glossata</taxon>
        <taxon>Ditrysia</taxon>
        <taxon>Papilionoidea</taxon>
        <taxon>Papilionidae</taxon>
        <taxon>Papilioninae</taxon>
        <taxon>Papilio</taxon>
    </lineage>
</organism>
<feature type="transmembrane region" description="Helical" evidence="6">
    <location>
        <begin position="668"/>
        <end position="686"/>
    </location>
</feature>
<feature type="transmembrane region" description="Helical" evidence="6">
    <location>
        <begin position="1031"/>
        <end position="1048"/>
    </location>
</feature>
<keyword evidence="8" id="KW-1185">Reference proteome</keyword>
<dbReference type="GO" id="GO:0005886">
    <property type="term" value="C:plasma membrane"/>
    <property type="evidence" value="ECO:0007669"/>
    <property type="project" value="TreeGrafter"/>
</dbReference>
<protein>
    <submittedName>
        <fullName evidence="7">UNC93-like protein</fullName>
    </submittedName>
</protein>
<feature type="transmembrane region" description="Helical" evidence="6">
    <location>
        <begin position="292"/>
        <end position="311"/>
    </location>
</feature>
<feature type="transmembrane region" description="Helical" evidence="6">
    <location>
        <begin position="338"/>
        <end position="371"/>
    </location>
</feature>
<reference evidence="7 8" key="1">
    <citation type="journal article" date="2015" name="Nat. Commun.">
        <title>Outbred genome sequencing and CRISPR/Cas9 gene editing in butterflies.</title>
        <authorList>
            <person name="Li X."/>
            <person name="Fan D."/>
            <person name="Zhang W."/>
            <person name="Liu G."/>
            <person name="Zhang L."/>
            <person name="Zhao L."/>
            <person name="Fang X."/>
            <person name="Chen L."/>
            <person name="Dong Y."/>
            <person name="Chen Y."/>
            <person name="Ding Y."/>
            <person name="Zhao R."/>
            <person name="Feng M."/>
            <person name="Zhu Y."/>
            <person name="Feng Y."/>
            <person name="Jiang X."/>
            <person name="Zhu D."/>
            <person name="Xiang H."/>
            <person name="Feng X."/>
            <person name="Li S."/>
            <person name="Wang J."/>
            <person name="Zhang G."/>
            <person name="Kronforst M.R."/>
            <person name="Wang W."/>
        </authorList>
    </citation>
    <scope>NUCLEOTIDE SEQUENCE [LARGE SCALE GENOMIC DNA]</scope>
    <source>
        <strain evidence="7">Ya'a_city_454_Px</strain>
        <tissue evidence="7">Whole body</tissue>
    </source>
</reference>
<evidence type="ECO:0000313" key="8">
    <source>
        <dbReference type="Proteomes" id="UP000053268"/>
    </source>
</evidence>
<dbReference type="GO" id="GO:0043266">
    <property type="term" value="P:regulation of potassium ion transport"/>
    <property type="evidence" value="ECO:0007669"/>
    <property type="project" value="TreeGrafter"/>
</dbReference>